<protein>
    <submittedName>
        <fullName evidence="5">Uncharacterized protein At4g04980-like isoform X1</fullName>
    </submittedName>
</protein>
<dbReference type="PANTHER" id="PTHR31342">
    <property type="entry name" value="PROTEIN CHUP1, CHLOROPLASTIC"/>
    <property type="match status" value="1"/>
</dbReference>
<gene>
    <name evidence="5" type="primary">LOC115752329</name>
</gene>
<accession>A0ABM3GSQ3</accession>
<keyword evidence="4" id="KW-1185">Reference proteome</keyword>
<keyword evidence="1 2" id="KW-0175">Coiled coil</keyword>
<feature type="compositionally biased region" description="Pro residues" evidence="3">
    <location>
        <begin position="356"/>
        <end position="366"/>
    </location>
</feature>
<dbReference type="GeneID" id="115752329"/>
<evidence type="ECO:0000256" key="2">
    <source>
        <dbReference type="SAM" id="Coils"/>
    </source>
</evidence>
<evidence type="ECO:0000313" key="4">
    <source>
        <dbReference type="Proteomes" id="UP000827889"/>
    </source>
</evidence>
<dbReference type="Proteomes" id="UP000827889">
    <property type="component" value="Chromosome 10"/>
</dbReference>
<feature type="region of interest" description="Disordered" evidence="3">
    <location>
        <begin position="192"/>
        <end position="213"/>
    </location>
</feature>
<feature type="coiled-coil region" evidence="2">
    <location>
        <begin position="562"/>
        <end position="589"/>
    </location>
</feature>
<proteinExistence type="predicted"/>
<feature type="compositionally biased region" description="Basic and acidic residues" evidence="3">
    <location>
        <begin position="288"/>
        <end position="306"/>
    </location>
</feature>
<feature type="compositionally biased region" description="Pro residues" evidence="3">
    <location>
        <begin position="330"/>
        <end position="342"/>
    </location>
</feature>
<evidence type="ECO:0000256" key="3">
    <source>
        <dbReference type="SAM" id="MobiDB-lite"/>
    </source>
</evidence>
<organism evidence="4 5">
    <name type="scientific">Rhodamnia argentea</name>
    <dbReference type="NCBI Taxonomy" id="178133"/>
    <lineage>
        <taxon>Eukaryota</taxon>
        <taxon>Viridiplantae</taxon>
        <taxon>Streptophyta</taxon>
        <taxon>Embryophyta</taxon>
        <taxon>Tracheophyta</taxon>
        <taxon>Spermatophyta</taxon>
        <taxon>Magnoliopsida</taxon>
        <taxon>eudicotyledons</taxon>
        <taxon>Gunneridae</taxon>
        <taxon>Pentapetalae</taxon>
        <taxon>rosids</taxon>
        <taxon>malvids</taxon>
        <taxon>Myrtales</taxon>
        <taxon>Myrtaceae</taxon>
        <taxon>Myrtoideae</taxon>
        <taxon>Myrteae</taxon>
        <taxon>Australasian group</taxon>
        <taxon>Rhodamnia</taxon>
    </lineage>
</organism>
<feature type="compositionally biased region" description="Polar residues" evidence="3">
    <location>
        <begin position="192"/>
        <end position="204"/>
    </location>
</feature>
<sequence>MAPGFSGETYTSVRSNELCQKPKKAVATKVQSPCGWAGDSILSVELRKKILIFRDLIDLPPCDRSVPINQLMIGTVEDLHKSYPDVVSAKLNSGRVEIAVQQGLIHLYHALRSVSNLWAKNNKWIVSTGDIAEDGMDIADLDQLGAKVLAKLHHMINRAKELFDAMDEDEEISDSNKKSNVFGETLNESCLDNKSTCPSPDTPTSFPPELNPPMRLPELTEIAFRPPFLMPQQIQAVKQLKLLDVKCFPFYTLPYAPMPSHNLLEGSDMNKKPYVPTPENEAVAGRLPAEESNHRTKDFKESDGFHEIQSVSSDVKKPVSEGLEVPILPLPPPLPPLPPAMPPEDLSLSFNQPENTLPPPPLPIPPSKGSSSAPPPPMPPSRGGAPPPPPPGSMAKALRAKKANTKLKRSTNMGKLYRNLKAKVEGGEKTQNSSKGKRTPVGGSSCGKQGMADAIAEIAKRSTYFQQIEEDVREHSDLIKEIKGAINAFQTKDMSELLKFHKFVEQHLEKLTDETQVLARFEGFPTKKLEALRMAAALYSRLEGIATELKNWKVTPPLSQLLDKVESYFNKIKEEVDALERSKDEEMKRFVSQNIHFDFGILLRIKESMVDVSSGCMELALEERREIKAATDGARIANTESKTKTCVKLLWRAFQLAFRAYNFAGGQDDRADQLTQRLADEIEADPL</sequence>
<dbReference type="SUPFAM" id="SSF101447">
    <property type="entry name" value="Formin homology 2 domain (FH2 domain)"/>
    <property type="match status" value="1"/>
</dbReference>
<feature type="compositionally biased region" description="Basic residues" evidence="3">
    <location>
        <begin position="398"/>
        <end position="409"/>
    </location>
</feature>
<dbReference type="PANTHER" id="PTHR31342:SF16">
    <property type="entry name" value="TALIN_MIDDLE DOMAIN-CONTAINING PROTEIN"/>
    <property type="match status" value="1"/>
</dbReference>
<evidence type="ECO:0000256" key="1">
    <source>
        <dbReference type="ARBA" id="ARBA00023054"/>
    </source>
</evidence>
<feature type="region of interest" description="Disordered" evidence="3">
    <location>
        <begin position="282"/>
        <end position="318"/>
    </location>
</feature>
<feature type="compositionally biased region" description="Pro residues" evidence="3">
    <location>
        <begin position="373"/>
        <end position="392"/>
    </location>
</feature>
<name>A0ABM3GSQ3_9MYRT</name>
<reference evidence="5" key="1">
    <citation type="submission" date="2025-08" db="UniProtKB">
        <authorList>
            <consortium name="RefSeq"/>
        </authorList>
    </citation>
    <scope>IDENTIFICATION</scope>
    <source>
        <tissue evidence="5">Leaf</tissue>
    </source>
</reference>
<evidence type="ECO:0000313" key="5">
    <source>
        <dbReference type="RefSeq" id="XP_048127379.1"/>
    </source>
</evidence>
<feature type="region of interest" description="Disordered" evidence="3">
    <location>
        <begin position="330"/>
        <end position="448"/>
    </location>
</feature>
<dbReference type="InterPro" id="IPR040265">
    <property type="entry name" value="CHUP1/IPGA1-like"/>
</dbReference>
<dbReference type="RefSeq" id="XP_048127379.1">
    <property type="nucleotide sequence ID" value="XM_048271422.1"/>
</dbReference>